<comment type="subunit">
    <text evidence="4">Binds to mitochondrial small subunit 15S rRNA.</text>
</comment>
<gene>
    <name evidence="7" type="ORF">VM1G_09856</name>
</gene>
<proteinExistence type="inferred from homology"/>
<dbReference type="EMBL" id="CM003109">
    <property type="protein sequence ID" value="KUI74380.1"/>
    <property type="molecule type" value="Genomic_DNA"/>
</dbReference>
<comment type="function">
    <text evidence="3">Regulates mitochondrial small subunit maturation by controlling 15S rRNA 5'-end processing. Localizes to the 5' precursor of the 15S rRNA in a position that is subsequently occupied by mS47 in the mature yeast mtSSU. Uses structure and sequence-specific RNA recognition, binding to a single-stranded region of the precursor and specifically recognizing bases -6 to -1. The exchange of Ccm1 for mS47 is coupled to the irreversible removal of precursor rRNA that is accompanied by conformational changes of the mitoribosomal proteins uS5m and mS26. These conformational changes signal completion of 5'-end rRNA processing through protection of the mature 5'-end of the 15S rRNA and stabilization of mS47. The removal of the 5' precursor together with the dissociation of Ccm1 may be catalyzed by the 5'-3' exoribonuclease Pet127. Involved in the specific removal of group I introns in mitochondrial encoded transcripts.</text>
</comment>
<name>A0A194WDY7_CYTMA</name>
<feature type="compositionally biased region" description="Polar residues" evidence="6">
    <location>
        <begin position="154"/>
        <end position="176"/>
    </location>
</feature>
<dbReference type="NCBIfam" id="TIGR00756">
    <property type="entry name" value="PPR"/>
    <property type="match status" value="2"/>
</dbReference>
<dbReference type="InterPro" id="IPR011990">
    <property type="entry name" value="TPR-like_helical_dom_sf"/>
</dbReference>
<dbReference type="OrthoDB" id="185373at2759"/>
<evidence type="ECO:0000256" key="6">
    <source>
        <dbReference type="SAM" id="MobiDB-lite"/>
    </source>
</evidence>
<evidence type="ECO:0008006" key="9">
    <source>
        <dbReference type="Google" id="ProtNLM"/>
    </source>
</evidence>
<sequence length="1011" mass="114673">MQYVCRSCLLRLGQTWRLPARQRQLGQFLSQSTRRAIQSLEVPTDRGSREPYDGRVHSNSDPPSATDSKYSTNGPMNSTNDQSTEEPTAPVWSPDLSFRRVAFSFRKCEIEPEWMLFDRTWPPKEDTQAVEVDEAFDDEAQEEHRDASKEDGVSTASEFTGSQQSGADSTKQTRVNHPSWEQDVIPGLNRRDKNQFSFLRSEGRGQDIKLAIDNFNSWKRNLSNLSDPQRAELSHMEIKVLNWLLIHESVESMTAVLQSSIPGRTKKERSRLLLYVALRFVPERAPMVLEALMADIVLPSYMIEDTIQLLAMHIRKLNSDEQQVLAGKLADLVVHIFEHSPQQYIHFSQNTLFSLMHVLPAKKLAVWFDKLLEIKHPLHAYTMLHFASRFAKIPATKVLSLDILRDLCDGKLDINTAVGASLCSSILTFEENELLALDENQATPAELFQCLLELGLVPNVITYTAIMRDLCLKKELATALDVFKVMRQHGIEPDAHTYSVIINGCKSCEDFDTLVHFAVEARVSNIQDPHVWNDIIHATFLACLKEPREKGGPRRPRYMVWGPMNAIYTRFFDSQPLRPLIAAQLTEIHGWMELQGYTPTKLKGAFVQLRPLPPLQHWQPTSSTLALMMMGFVRHLPRPYDVIVFYSHFRDLLRQGHPTAELLVREQGSLVHDIVLRALLKWRGTLRVMLDIIRDMMRDIDQVAARASPSPSVTPSAQPAKESFQSLKAEAPPTDAAPLIAGAEVPFNDSEGDPLDKETAHSEAPMSDAEANGADAADTADAEPEHTRPPIRHPRPSVYTWSILLKAFMFNHLPGQAEQVIKLMQHHGISPNLVTWNTLAASYAKLGKTRQAVEAMRRLEAAGFKSDDWTLRAFSYIHNKGAAIKMMEQTVEQNRLTKMATEQAQAEAEEKRRREQQQLIEDEMRERQFKQERLPQDETPQLREEAGGLADDVSREVYEEVVKIMGKASDVEKPDLNAWDMALWDKSELDELQNAQTSEYDVSGQSKRSNA</sequence>
<dbReference type="Proteomes" id="UP000078559">
    <property type="component" value="Chromosome 12"/>
</dbReference>
<evidence type="ECO:0000256" key="2">
    <source>
        <dbReference type="ARBA" id="ARBA00022737"/>
    </source>
</evidence>
<dbReference type="Pfam" id="PF13041">
    <property type="entry name" value="PPR_2"/>
    <property type="match status" value="1"/>
</dbReference>
<feature type="region of interest" description="Disordered" evidence="6">
    <location>
        <begin position="707"/>
        <end position="731"/>
    </location>
</feature>
<dbReference type="PROSITE" id="PS51375">
    <property type="entry name" value="PPR"/>
    <property type="match status" value="3"/>
</dbReference>
<reference evidence="7" key="1">
    <citation type="submission" date="2014-12" db="EMBL/GenBank/DDBJ databases">
        <title>Genome Sequence of Valsa Canker Pathogens Uncovers a Specific Adaption of Colonization on Woody Bark.</title>
        <authorList>
            <person name="Yin Z."/>
            <person name="Liu H."/>
            <person name="Gao X."/>
            <person name="Li Z."/>
            <person name="Song N."/>
            <person name="Ke X."/>
            <person name="Dai Q."/>
            <person name="Wu Y."/>
            <person name="Sun Y."/>
            <person name="Xu J.-R."/>
            <person name="Kang Z.K."/>
            <person name="Wang L."/>
            <person name="Huang L."/>
        </authorList>
    </citation>
    <scope>NUCLEOTIDE SEQUENCE [LARGE SCALE GENOMIC DNA]</scope>
    <source>
        <strain evidence="7">03-8</strain>
    </source>
</reference>
<accession>A0A194WDY7</accession>
<keyword evidence="8" id="KW-1185">Reference proteome</keyword>
<feature type="region of interest" description="Disordered" evidence="6">
    <location>
        <begin position="139"/>
        <end position="178"/>
    </location>
</feature>
<evidence type="ECO:0000256" key="5">
    <source>
        <dbReference type="PROSITE-ProRule" id="PRU00708"/>
    </source>
</evidence>
<feature type="compositionally biased region" description="Basic and acidic residues" evidence="6">
    <location>
        <begin position="142"/>
        <end position="152"/>
    </location>
</feature>
<feature type="compositionally biased region" description="Polar residues" evidence="6">
    <location>
        <begin position="59"/>
        <end position="86"/>
    </location>
</feature>
<evidence type="ECO:0000313" key="7">
    <source>
        <dbReference type="EMBL" id="KUI74380.1"/>
    </source>
</evidence>
<evidence type="ECO:0000256" key="1">
    <source>
        <dbReference type="ARBA" id="ARBA00006192"/>
    </source>
</evidence>
<evidence type="ECO:0000256" key="4">
    <source>
        <dbReference type="ARBA" id="ARBA00044511"/>
    </source>
</evidence>
<feature type="region of interest" description="Disordered" evidence="6">
    <location>
        <begin position="36"/>
        <end position="92"/>
    </location>
</feature>
<organism evidence="7 8">
    <name type="scientific">Cytospora mali</name>
    <name type="common">Apple Valsa canker fungus</name>
    <name type="synonym">Valsa mali</name>
    <dbReference type="NCBI Taxonomy" id="578113"/>
    <lineage>
        <taxon>Eukaryota</taxon>
        <taxon>Fungi</taxon>
        <taxon>Dikarya</taxon>
        <taxon>Ascomycota</taxon>
        <taxon>Pezizomycotina</taxon>
        <taxon>Sordariomycetes</taxon>
        <taxon>Sordariomycetidae</taxon>
        <taxon>Diaporthales</taxon>
        <taxon>Cytosporaceae</taxon>
        <taxon>Cytospora</taxon>
    </lineage>
</organism>
<feature type="compositionally biased region" description="Basic and acidic residues" evidence="6">
    <location>
        <begin position="43"/>
        <end position="58"/>
    </location>
</feature>
<feature type="repeat" description="PPR" evidence="5">
    <location>
        <begin position="797"/>
        <end position="831"/>
    </location>
</feature>
<dbReference type="PANTHER" id="PTHR47447:SF17">
    <property type="entry name" value="OS12G0638900 PROTEIN"/>
    <property type="match status" value="1"/>
</dbReference>
<dbReference type="Pfam" id="PF13812">
    <property type="entry name" value="PPR_3"/>
    <property type="match status" value="1"/>
</dbReference>
<evidence type="ECO:0000313" key="8">
    <source>
        <dbReference type="Proteomes" id="UP000078559"/>
    </source>
</evidence>
<feature type="region of interest" description="Disordered" evidence="6">
    <location>
        <begin position="925"/>
        <end position="948"/>
    </location>
</feature>
<dbReference type="InterPro" id="IPR002885">
    <property type="entry name" value="PPR_rpt"/>
</dbReference>
<dbReference type="PANTHER" id="PTHR47447">
    <property type="entry name" value="OS03G0856100 PROTEIN"/>
    <property type="match status" value="1"/>
</dbReference>
<keyword evidence="2" id="KW-0677">Repeat</keyword>
<feature type="region of interest" description="Disordered" evidence="6">
    <location>
        <begin position="745"/>
        <end position="794"/>
    </location>
</feature>
<dbReference type="Gene3D" id="1.25.40.10">
    <property type="entry name" value="Tetratricopeptide repeat domain"/>
    <property type="match status" value="2"/>
</dbReference>
<feature type="repeat" description="PPR" evidence="5">
    <location>
        <begin position="832"/>
        <end position="866"/>
    </location>
</feature>
<feature type="compositionally biased region" description="Low complexity" evidence="6">
    <location>
        <begin position="768"/>
        <end position="779"/>
    </location>
</feature>
<evidence type="ECO:0000256" key="3">
    <source>
        <dbReference type="ARBA" id="ARBA00044493"/>
    </source>
</evidence>
<protein>
    <recommendedName>
        <fullName evidence="9">Pentatricopeptide repeat protein</fullName>
    </recommendedName>
</protein>
<dbReference type="AlphaFoldDB" id="A0A194WDY7"/>
<feature type="repeat" description="PPR" evidence="5">
    <location>
        <begin position="459"/>
        <end position="493"/>
    </location>
</feature>
<comment type="similarity">
    <text evidence="1">Belongs to the CCM1 family.</text>
</comment>